<dbReference type="Proteomes" id="UP000588647">
    <property type="component" value="Unassembled WGS sequence"/>
</dbReference>
<dbReference type="PANTHER" id="PTHR30050">
    <property type="entry name" value="CHROMOSOMAL REPLICATION INITIATOR PROTEIN DNAA"/>
    <property type="match status" value="1"/>
</dbReference>
<evidence type="ECO:0000259" key="1">
    <source>
        <dbReference type="SMART" id="SM00760"/>
    </source>
</evidence>
<proteinExistence type="predicted"/>
<dbReference type="GO" id="GO:0006275">
    <property type="term" value="P:regulation of DNA replication"/>
    <property type="evidence" value="ECO:0007669"/>
    <property type="project" value="InterPro"/>
</dbReference>
<dbReference type="CDD" id="cd06571">
    <property type="entry name" value="Bac_DnaA_C"/>
    <property type="match status" value="1"/>
</dbReference>
<organism evidence="2 3">
    <name type="scientific">Aurantimonas endophytica</name>
    <dbReference type="NCBI Taxonomy" id="1522175"/>
    <lineage>
        <taxon>Bacteria</taxon>
        <taxon>Pseudomonadati</taxon>
        <taxon>Pseudomonadota</taxon>
        <taxon>Alphaproteobacteria</taxon>
        <taxon>Hyphomicrobiales</taxon>
        <taxon>Aurantimonadaceae</taxon>
        <taxon>Aurantimonas</taxon>
    </lineage>
</organism>
<gene>
    <name evidence="2" type="ORF">GGR03_003549</name>
</gene>
<dbReference type="EMBL" id="JACIEM010000004">
    <property type="protein sequence ID" value="MBB4004461.1"/>
    <property type="molecule type" value="Genomic_DNA"/>
</dbReference>
<name>A0A7W6HFU5_9HYPH</name>
<reference evidence="2 3" key="1">
    <citation type="submission" date="2020-08" db="EMBL/GenBank/DDBJ databases">
        <title>Genomic Encyclopedia of Type Strains, Phase IV (KMG-IV): sequencing the most valuable type-strain genomes for metagenomic binning, comparative biology and taxonomic classification.</title>
        <authorList>
            <person name="Goeker M."/>
        </authorList>
    </citation>
    <scope>NUCLEOTIDE SEQUENCE [LARGE SCALE GENOMIC DNA]</scope>
    <source>
        <strain evidence="2 3">DSM 103570</strain>
    </source>
</reference>
<dbReference type="Pfam" id="PF08299">
    <property type="entry name" value="Bac_DnaA_C"/>
    <property type="match status" value="1"/>
</dbReference>
<evidence type="ECO:0000313" key="3">
    <source>
        <dbReference type="Proteomes" id="UP000588647"/>
    </source>
</evidence>
<keyword evidence="3" id="KW-1185">Reference proteome</keyword>
<comment type="caution">
    <text evidence="2">The sequence shown here is derived from an EMBL/GenBank/DDBJ whole genome shotgun (WGS) entry which is preliminary data.</text>
</comment>
<dbReference type="InterPro" id="IPR013159">
    <property type="entry name" value="DnaA_C"/>
</dbReference>
<dbReference type="SMART" id="SM00760">
    <property type="entry name" value="Bac_DnaA_C"/>
    <property type="match status" value="1"/>
</dbReference>
<dbReference type="RefSeq" id="WP_246368121.1">
    <property type="nucleotide sequence ID" value="NZ_JAAAMM010000004.1"/>
</dbReference>
<dbReference type="AlphaFoldDB" id="A0A7W6HFU5"/>
<dbReference type="GO" id="GO:0005524">
    <property type="term" value="F:ATP binding"/>
    <property type="evidence" value="ECO:0007669"/>
    <property type="project" value="InterPro"/>
</dbReference>
<feature type="domain" description="Chromosomal replication initiator DnaA C-terminal" evidence="1">
    <location>
        <begin position="50"/>
        <end position="118"/>
    </location>
</feature>
<dbReference type="Gene3D" id="1.10.1750.10">
    <property type="match status" value="1"/>
</dbReference>
<evidence type="ECO:0000313" key="2">
    <source>
        <dbReference type="EMBL" id="MBB4004461.1"/>
    </source>
</evidence>
<dbReference type="PANTHER" id="PTHR30050:SF4">
    <property type="entry name" value="ATP-BINDING PROTEIN RV3427C IN INSERTION SEQUENCE-RELATED"/>
    <property type="match status" value="1"/>
</dbReference>
<dbReference type="GO" id="GO:0043565">
    <property type="term" value="F:sequence-specific DNA binding"/>
    <property type="evidence" value="ECO:0007669"/>
    <property type="project" value="InterPro"/>
</dbReference>
<dbReference type="InterPro" id="IPR010921">
    <property type="entry name" value="Trp_repressor/repl_initiator"/>
</dbReference>
<sequence>MAMIDDRRIRACCRHIIRLRHERMIDRAIARAAAHAAQDTAFRPSTYRPTLRRTLLRIAAVFKLHPNDIVGGGRHRQVAFARHAFMYWARRLTGKSLPQIGRFCGDRDHTTVLHSVRIYPSKRREMGRYVRSIA</sequence>
<protein>
    <submittedName>
        <fullName evidence="2">Chromosomal replication initiation ATPase DnaA</fullName>
    </submittedName>
</protein>
<dbReference type="GO" id="GO:0006270">
    <property type="term" value="P:DNA replication initiation"/>
    <property type="evidence" value="ECO:0007669"/>
    <property type="project" value="InterPro"/>
</dbReference>
<dbReference type="SUPFAM" id="SSF48295">
    <property type="entry name" value="TrpR-like"/>
    <property type="match status" value="1"/>
</dbReference>
<accession>A0A7W6HFU5</accession>